<dbReference type="Gene3D" id="3.40.50.300">
    <property type="entry name" value="P-loop containing nucleotide triphosphate hydrolases"/>
    <property type="match status" value="1"/>
</dbReference>
<protein>
    <recommendedName>
        <fullName evidence="10">ABC transporter domain-containing protein</fullName>
    </recommendedName>
</protein>
<keyword evidence="6 9" id="KW-1133">Transmembrane helix</keyword>
<evidence type="ECO:0000256" key="8">
    <source>
        <dbReference type="SAM" id="MobiDB-lite"/>
    </source>
</evidence>
<dbReference type="GO" id="GO:0140359">
    <property type="term" value="F:ABC-type transporter activity"/>
    <property type="evidence" value="ECO:0007669"/>
    <property type="project" value="InterPro"/>
</dbReference>
<feature type="transmembrane region" description="Helical" evidence="9">
    <location>
        <begin position="579"/>
        <end position="599"/>
    </location>
</feature>
<name>A0A9W6EZB8_9CHLO</name>
<dbReference type="GO" id="GO:0016887">
    <property type="term" value="F:ATP hydrolysis activity"/>
    <property type="evidence" value="ECO:0007669"/>
    <property type="project" value="InterPro"/>
</dbReference>
<dbReference type="Pfam" id="PF00005">
    <property type="entry name" value="ABC_tran"/>
    <property type="match status" value="1"/>
</dbReference>
<dbReference type="InterPro" id="IPR027417">
    <property type="entry name" value="P-loop_NTPase"/>
</dbReference>
<dbReference type="PANTHER" id="PTHR48041:SF125">
    <property type="entry name" value="ABC TRANSPORTER G FAMILY"/>
    <property type="match status" value="1"/>
</dbReference>
<proteinExistence type="predicted"/>
<evidence type="ECO:0000259" key="10">
    <source>
        <dbReference type="PROSITE" id="PS50893"/>
    </source>
</evidence>
<dbReference type="GO" id="GO:0005524">
    <property type="term" value="F:ATP binding"/>
    <property type="evidence" value="ECO:0007669"/>
    <property type="project" value="UniProtKB-KW"/>
</dbReference>
<evidence type="ECO:0000256" key="5">
    <source>
        <dbReference type="ARBA" id="ARBA00022840"/>
    </source>
</evidence>
<dbReference type="GO" id="GO:0016020">
    <property type="term" value="C:membrane"/>
    <property type="evidence" value="ECO:0007669"/>
    <property type="project" value="UniProtKB-SubCell"/>
</dbReference>
<evidence type="ECO:0000256" key="2">
    <source>
        <dbReference type="ARBA" id="ARBA00022448"/>
    </source>
</evidence>
<dbReference type="EMBL" id="BRXU01000003">
    <property type="protein sequence ID" value="GLC49951.1"/>
    <property type="molecule type" value="Genomic_DNA"/>
</dbReference>
<dbReference type="Proteomes" id="UP001165080">
    <property type="component" value="Unassembled WGS sequence"/>
</dbReference>
<dbReference type="PANTHER" id="PTHR48041">
    <property type="entry name" value="ABC TRANSPORTER G FAMILY MEMBER 28"/>
    <property type="match status" value="1"/>
</dbReference>
<feature type="transmembrane region" description="Helical" evidence="9">
    <location>
        <begin position="773"/>
        <end position="791"/>
    </location>
</feature>
<keyword evidence="7 9" id="KW-0472">Membrane</keyword>
<feature type="domain" description="ABC transporter" evidence="10">
    <location>
        <begin position="103"/>
        <end position="344"/>
    </location>
</feature>
<dbReference type="InterPro" id="IPR013525">
    <property type="entry name" value="ABC2_TM"/>
</dbReference>
<dbReference type="SUPFAM" id="SSF52540">
    <property type="entry name" value="P-loop containing nucleoside triphosphate hydrolases"/>
    <property type="match status" value="1"/>
</dbReference>
<comment type="caution">
    <text evidence="11">The sequence shown here is derived from an EMBL/GenBank/DDBJ whole genome shotgun (WGS) entry which is preliminary data.</text>
</comment>
<keyword evidence="3 9" id="KW-0812">Transmembrane</keyword>
<feature type="region of interest" description="Disordered" evidence="8">
    <location>
        <begin position="459"/>
        <end position="479"/>
    </location>
</feature>
<keyword evidence="2" id="KW-0813">Transport</keyword>
<gene>
    <name evidence="11" type="primary">PLEST010713</name>
    <name evidence="11" type="ORF">PLESTB_000326300</name>
</gene>
<comment type="subcellular location">
    <subcellularLocation>
        <location evidence="1">Membrane</location>
        <topology evidence="1">Multi-pass membrane protein</topology>
    </subcellularLocation>
</comment>
<keyword evidence="5" id="KW-0067">ATP-binding</keyword>
<dbReference type="Pfam" id="PF01061">
    <property type="entry name" value="ABC2_membrane"/>
    <property type="match status" value="1"/>
</dbReference>
<dbReference type="AlphaFoldDB" id="A0A9W6EZB8"/>
<feature type="transmembrane region" description="Helical" evidence="9">
    <location>
        <begin position="655"/>
        <end position="680"/>
    </location>
</feature>
<dbReference type="CDD" id="cd03213">
    <property type="entry name" value="ABCG_EPDR"/>
    <property type="match status" value="1"/>
</dbReference>
<dbReference type="Pfam" id="PF19055">
    <property type="entry name" value="ABC2_membrane_7"/>
    <property type="match status" value="1"/>
</dbReference>
<evidence type="ECO:0000256" key="3">
    <source>
        <dbReference type="ARBA" id="ARBA00022692"/>
    </source>
</evidence>
<dbReference type="PROSITE" id="PS50893">
    <property type="entry name" value="ABC_TRANSPORTER_2"/>
    <property type="match status" value="1"/>
</dbReference>
<dbReference type="InterPro" id="IPR050352">
    <property type="entry name" value="ABCG_transporters"/>
</dbReference>
<feature type="compositionally biased region" description="Low complexity" evidence="8">
    <location>
        <begin position="7"/>
        <end position="20"/>
    </location>
</feature>
<keyword evidence="4" id="KW-0547">Nucleotide-binding</keyword>
<evidence type="ECO:0000313" key="11">
    <source>
        <dbReference type="EMBL" id="GLC49951.1"/>
    </source>
</evidence>
<evidence type="ECO:0000256" key="7">
    <source>
        <dbReference type="ARBA" id="ARBA00023136"/>
    </source>
</evidence>
<evidence type="ECO:0000256" key="4">
    <source>
        <dbReference type="ARBA" id="ARBA00022741"/>
    </source>
</evidence>
<sequence>MGDGVEAPAPTGSAPTAGQPNGASHVAIAVKDVPGEPKNDLDRAAQNSHLKRNQTNANLLRTIEKRSQVLIRFDDVCAWVPTLVLPGAQAKPAFFSACAGKRASTDDGATKPQQAPKERQILFNISGEVTPGEVLALMGPSGGGKTSLLTLLGGRSTARLEGSVTFNGAKMSKPVKRKLGYVSQDDLLFAELTVYETLYFAALLRLPRSWSRADKLGRVDMVISGLGLERCRNTIIGSHAMRGVSGGERKRVSIGHELLINPSMLLLDEPTSGLDSTTALRLMHTLRSLAHGGRTIVTSIHQPSSRLYKQMDKLMLLAQGRCMYYGDAQCVATWFKLQGQPCPFGTNIADHILDLANGDVVTSRSGSSFGAGLCDLAAGAGEGTAANGVRRRAGGVAASAAADDDDVAAAPTCSSSTDAGLSVEEVHRQLIEAFEKRSIGRGRGGIRAADLSEAELRVAGTNGGGGGDDGSGSPEKRLGGLSAVNGGGEGSAVDLLALAPRAVEEEGEGAADDKWGAPWLDQVRYLSLRSVKTRRFQSLSVQKTGQLLAVAVLAGLFWWQQGASLEGQQDVLDVGGLLFFVELFMGFSTLFAALFTFPLEFQMLVKERQSGMYRLSAYYLARTLSDLPMDCFLPSLFVWIIYWMAGLRLDAGAFFAHWASILLIVLTSQSVGLLIGATVINPQNGQTVATIFMLATMLVGGYYVRGMPVWIAWLKFVSFIYWGWNLLLKIEFRHRPYDCALIAEGGGGGGEGCTVKQADIFDIDVDAPVTREVCIMVGMLVFLRLCVYYALRYKTTFKGNKK</sequence>
<feature type="transmembrane region" description="Helical" evidence="9">
    <location>
        <begin position="687"/>
        <end position="704"/>
    </location>
</feature>
<evidence type="ECO:0000256" key="6">
    <source>
        <dbReference type="ARBA" id="ARBA00022989"/>
    </source>
</evidence>
<dbReference type="InterPro" id="IPR043926">
    <property type="entry name" value="ABCG_dom"/>
</dbReference>
<feature type="transmembrane region" description="Helical" evidence="9">
    <location>
        <begin position="619"/>
        <end position="643"/>
    </location>
</feature>
<evidence type="ECO:0000313" key="12">
    <source>
        <dbReference type="Proteomes" id="UP001165080"/>
    </source>
</evidence>
<feature type="region of interest" description="Disordered" evidence="8">
    <location>
        <begin position="1"/>
        <end position="25"/>
    </location>
</feature>
<dbReference type="InterPro" id="IPR003439">
    <property type="entry name" value="ABC_transporter-like_ATP-bd"/>
</dbReference>
<accession>A0A9W6EZB8</accession>
<keyword evidence="12" id="KW-1185">Reference proteome</keyword>
<evidence type="ECO:0000256" key="1">
    <source>
        <dbReference type="ARBA" id="ARBA00004141"/>
    </source>
</evidence>
<dbReference type="InterPro" id="IPR003593">
    <property type="entry name" value="AAA+_ATPase"/>
</dbReference>
<reference evidence="11 12" key="1">
    <citation type="journal article" date="2023" name="Commun. Biol.">
        <title>Reorganization of the ancestral sex-determining regions during the evolution of trioecy in Pleodorina starrii.</title>
        <authorList>
            <person name="Takahashi K."/>
            <person name="Suzuki S."/>
            <person name="Kawai-Toyooka H."/>
            <person name="Yamamoto K."/>
            <person name="Hamaji T."/>
            <person name="Ootsuki R."/>
            <person name="Yamaguchi H."/>
            <person name="Kawachi M."/>
            <person name="Higashiyama T."/>
            <person name="Nozaki H."/>
        </authorList>
    </citation>
    <scope>NUCLEOTIDE SEQUENCE [LARGE SCALE GENOMIC DNA]</scope>
    <source>
        <strain evidence="11 12">NIES-4479</strain>
    </source>
</reference>
<evidence type="ECO:0000256" key="9">
    <source>
        <dbReference type="SAM" id="Phobius"/>
    </source>
</evidence>
<organism evidence="11 12">
    <name type="scientific">Pleodorina starrii</name>
    <dbReference type="NCBI Taxonomy" id="330485"/>
    <lineage>
        <taxon>Eukaryota</taxon>
        <taxon>Viridiplantae</taxon>
        <taxon>Chlorophyta</taxon>
        <taxon>core chlorophytes</taxon>
        <taxon>Chlorophyceae</taxon>
        <taxon>CS clade</taxon>
        <taxon>Chlamydomonadales</taxon>
        <taxon>Volvocaceae</taxon>
        <taxon>Pleodorina</taxon>
    </lineage>
</organism>
<dbReference type="SMART" id="SM00382">
    <property type="entry name" value="AAA"/>
    <property type="match status" value="1"/>
</dbReference>
<feature type="compositionally biased region" description="Gly residues" evidence="8">
    <location>
        <begin position="461"/>
        <end position="470"/>
    </location>
</feature>